<sequence>MNNVLSTCFKIAGGIVVVSVAAGVTAFVKERIDEKKESETLQKHPQGFYERYVKRPLDCTLATGALIVLSPVLAVTALVVRTKLGSPVVFTQDRPGKEEKLFKLYKFRTMTDARDENGELLPDKVRLTRVGRAIRESSCDELLELVNIIKGDMAVVGPRPQLVRDMVFMTPKQRRRHSVRPGLTGLAQINGRNEITWEEKLEWDLRYLDKITFVNDAKIVLRTIAKIRHKEGITDGENATALDFGDELLKDGKVDQATYNNCQIEAKKLLKKAGN</sequence>
<feature type="transmembrane region" description="Helical" evidence="2">
    <location>
        <begin position="61"/>
        <end position="80"/>
    </location>
</feature>
<comment type="similarity">
    <text evidence="1">Belongs to the bacterial sugar transferase family.</text>
</comment>
<reference evidence="4 5" key="1">
    <citation type="journal article" date="2021" name="ISME Commun">
        <title>Automated analysis of genomic sequences facilitates high-throughput and comprehensive description of bacteria.</title>
        <authorList>
            <person name="Hitch T.C.A."/>
        </authorList>
    </citation>
    <scope>NUCLEOTIDE SEQUENCE [LARGE SCALE GENOMIC DNA]</scope>
    <source>
        <strain evidence="5">f_CCE</strain>
    </source>
</reference>
<dbReference type="EMBL" id="JAOQJF010000058">
    <property type="protein sequence ID" value="MCU6801415.1"/>
    <property type="molecule type" value="Genomic_DNA"/>
</dbReference>
<keyword evidence="2" id="KW-1133">Transmembrane helix</keyword>
<keyword evidence="2" id="KW-0472">Membrane</keyword>
<name>A0ABT2V3E5_9FIRM</name>
<proteinExistence type="inferred from homology"/>
<evidence type="ECO:0000256" key="2">
    <source>
        <dbReference type="SAM" id="Phobius"/>
    </source>
</evidence>
<dbReference type="InterPro" id="IPR003362">
    <property type="entry name" value="Bact_transf"/>
</dbReference>
<dbReference type="PANTHER" id="PTHR30576:SF8">
    <property type="entry name" value="UNDECAPRENYL-PHOSPHATE GALACTOSE PHOSPHOTRANSFERASE"/>
    <property type="match status" value="1"/>
</dbReference>
<dbReference type="Pfam" id="PF02397">
    <property type="entry name" value="Bac_transf"/>
    <property type="match status" value="1"/>
</dbReference>
<dbReference type="PANTHER" id="PTHR30576">
    <property type="entry name" value="COLANIC BIOSYNTHESIS UDP-GLUCOSE LIPID CARRIER TRANSFERASE"/>
    <property type="match status" value="1"/>
</dbReference>
<comment type="caution">
    <text evidence="4">The sequence shown here is derived from an EMBL/GenBank/DDBJ whole genome shotgun (WGS) entry which is preliminary data.</text>
</comment>
<evidence type="ECO:0000259" key="3">
    <source>
        <dbReference type="Pfam" id="PF02397"/>
    </source>
</evidence>
<evidence type="ECO:0000313" key="5">
    <source>
        <dbReference type="Proteomes" id="UP001652395"/>
    </source>
</evidence>
<keyword evidence="2" id="KW-0812">Transmembrane</keyword>
<protein>
    <submittedName>
        <fullName evidence="4">Sugar transferase</fullName>
    </submittedName>
</protein>
<dbReference type="Proteomes" id="UP001652395">
    <property type="component" value="Unassembled WGS sequence"/>
</dbReference>
<feature type="domain" description="Bacterial sugar transferase" evidence="3">
    <location>
        <begin position="54"/>
        <end position="227"/>
    </location>
</feature>
<gene>
    <name evidence="4" type="ORF">OCV69_16080</name>
</gene>
<accession>A0ABT2V3E5</accession>
<dbReference type="GO" id="GO:0016740">
    <property type="term" value="F:transferase activity"/>
    <property type="evidence" value="ECO:0007669"/>
    <property type="project" value="UniProtKB-KW"/>
</dbReference>
<organism evidence="4 5">
    <name type="scientific">Alitiscatomonas aceti</name>
    <dbReference type="NCBI Taxonomy" id="2981724"/>
    <lineage>
        <taxon>Bacteria</taxon>
        <taxon>Bacillati</taxon>
        <taxon>Bacillota</taxon>
        <taxon>Clostridia</taxon>
        <taxon>Lachnospirales</taxon>
        <taxon>Lachnospiraceae</taxon>
        <taxon>Alitiscatomonas</taxon>
    </lineage>
</organism>
<keyword evidence="5" id="KW-1185">Reference proteome</keyword>
<dbReference type="RefSeq" id="WP_158360277.1">
    <property type="nucleotide sequence ID" value="NZ_JAOQJF010000058.1"/>
</dbReference>
<keyword evidence="4" id="KW-0808">Transferase</keyword>
<evidence type="ECO:0000256" key="1">
    <source>
        <dbReference type="ARBA" id="ARBA00006464"/>
    </source>
</evidence>
<evidence type="ECO:0000313" key="4">
    <source>
        <dbReference type="EMBL" id="MCU6801415.1"/>
    </source>
</evidence>
<feature type="transmembrane region" description="Helical" evidence="2">
    <location>
        <begin position="7"/>
        <end position="28"/>
    </location>
</feature>